<organism evidence="1 2">
    <name type="scientific">Wickerhamomyces mucosus</name>
    <dbReference type="NCBI Taxonomy" id="1378264"/>
    <lineage>
        <taxon>Eukaryota</taxon>
        <taxon>Fungi</taxon>
        <taxon>Dikarya</taxon>
        <taxon>Ascomycota</taxon>
        <taxon>Saccharomycotina</taxon>
        <taxon>Saccharomycetes</taxon>
        <taxon>Phaffomycetales</taxon>
        <taxon>Wickerhamomycetaceae</taxon>
        <taxon>Wickerhamomyces</taxon>
    </lineage>
</organism>
<gene>
    <name evidence="1" type="ORF">WICMUC_000349</name>
</gene>
<reference evidence="1" key="2">
    <citation type="submission" date="2021-01" db="EMBL/GenBank/DDBJ databases">
        <authorList>
            <person name="Schikora-Tamarit M.A."/>
        </authorList>
    </citation>
    <scope>NUCLEOTIDE SEQUENCE</scope>
    <source>
        <strain evidence="1">CBS6341</strain>
    </source>
</reference>
<keyword evidence="2" id="KW-1185">Reference proteome</keyword>
<proteinExistence type="predicted"/>
<name>A0A9P8TI43_9ASCO</name>
<dbReference type="AlphaFoldDB" id="A0A9P8TI43"/>
<accession>A0A9P8TI43</accession>
<dbReference type="OrthoDB" id="10592493at2759"/>
<dbReference type="Proteomes" id="UP000769528">
    <property type="component" value="Unassembled WGS sequence"/>
</dbReference>
<dbReference type="EMBL" id="JAEUBF010000117">
    <property type="protein sequence ID" value="KAH3680418.1"/>
    <property type="molecule type" value="Genomic_DNA"/>
</dbReference>
<comment type="caution">
    <text evidence="1">The sequence shown here is derived from an EMBL/GenBank/DDBJ whole genome shotgun (WGS) entry which is preliminary data.</text>
</comment>
<evidence type="ECO:0000313" key="1">
    <source>
        <dbReference type="EMBL" id="KAH3680418.1"/>
    </source>
</evidence>
<evidence type="ECO:0000313" key="2">
    <source>
        <dbReference type="Proteomes" id="UP000769528"/>
    </source>
</evidence>
<reference evidence="1" key="1">
    <citation type="journal article" date="2021" name="Open Biol.">
        <title>Shared evolutionary footprints suggest mitochondrial oxidative damage underlies multiple complex I losses in fungi.</title>
        <authorList>
            <person name="Schikora-Tamarit M.A."/>
            <person name="Marcet-Houben M."/>
            <person name="Nosek J."/>
            <person name="Gabaldon T."/>
        </authorList>
    </citation>
    <scope>NUCLEOTIDE SEQUENCE</scope>
    <source>
        <strain evidence="1">CBS6341</strain>
    </source>
</reference>
<protein>
    <submittedName>
        <fullName evidence="1">Uncharacterized protein</fullName>
    </submittedName>
</protein>
<sequence>MPRDLFANPKRAVSVLLPMKASGSGGEYLDSEKSLLDFIKSFQKFFLFGVWNGFSIDSPSLFSNAVEFKAMFASKLSSASLFNSKSLEHIPSSLLLSSNSKPYKLPLTTFILFSVNVPVLSEQTAVAQLIISQDLNTLTRLASLAILVVANARANVTAKGKPSGTATTTIVIAVIKIFKNFEPF</sequence>